<dbReference type="NCBIfam" id="NF004320">
    <property type="entry name" value="PRK05715.1-2"/>
    <property type="match status" value="1"/>
</dbReference>
<dbReference type="RefSeq" id="WP_163964283.1">
    <property type="nucleotide sequence ID" value="NZ_JAAGNX010000002.1"/>
</dbReference>
<name>A0A6B2M262_9BACT</name>
<comment type="subunit">
    <text evidence="10">NDH-1 is composed of 14 different subunits. Subunits NuoA, H, J, K, L, M, N constitute the membrane sector of the complex.</text>
</comment>
<protein>
    <recommendedName>
        <fullName evidence="10">NADH-quinone oxidoreductase subunit K</fullName>
        <ecNumber evidence="10">7.1.1.-</ecNumber>
    </recommendedName>
    <alternativeName>
        <fullName evidence="10">NADH dehydrogenase I subunit K</fullName>
    </alternativeName>
    <alternativeName>
        <fullName evidence="10">NDH-1 subunit K</fullName>
    </alternativeName>
</protein>
<dbReference type="GO" id="GO:0005886">
    <property type="term" value="C:plasma membrane"/>
    <property type="evidence" value="ECO:0007669"/>
    <property type="project" value="UniProtKB-SubCell"/>
</dbReference>
<keyword evidence="10" id="KW-0830">Ubiquinone</keyword>
<evidence type="ECO:0000256" key="10">
    <source>
        <dbReference type="HAMAP-Rule" id="MF_01456"/>
    </source>
</evidence>
<comment type="subcellular location">
    <subcellularLocation>
        <location evidence="10">Cell membrane</location>
        <topology evidence="10">Multi-pass membrane protein</topology>
    </subcellularLocation>
    <subcellularLocation>
        <location evidence="2">Membrane</location>
        <topology evidence="2">Multi-pass membrane protein</topology>
    </subcellularLocation>
</comment>
<keyword evidence="7 10" id="KW-1278">Translocase</keyword>
<keyword evidence="12" id="KW-1185">Reference proteome</keyword>
<dbReference type="HAMAP" id="MF_01456">
    <property type="entry name" value="NDH1_NuoK"/>
    <property type="match status" value="1"/>
</dbReference>
<dbReference type="EMBL" id="JAAGNX010000002">
    <property type="protein sequence ID" value="NDV62422.1"/>
    <property type="molecule type" value="Genomic_DNA"/>
</dbReference>
<dbReference type="EC" id="7.1.1.-" evidence="10"/>
<evidence type="ECO:0000256" key="7">
    <source>
        <dbReference type="ARBA" id="ARBA00022967"/>
    </source>
</evidence>
<evidence type="ECO:0000256" key="8">
    <source>
        <dbReference type="ARBA" id="ARBA00022989"/>
    </source>
</evidence>
<proteinExistence type="inferred from homology"/>
<evidence type="ECO:0000256" key="3">
    <source>
        <dbReference type="ARBA" id="ARBA00010519"/>
    </source>
</evidence>
<dbReference type="Gene3D" id="1.10.287.3510">
    <property type="match status" value="1"/>
</dbReference>
<evidence type="ECO:0000256" key="9">
    <source>
        <dbReference type="ARBA" id="ARBA00023136"/>
    </source>
</evidence>
<dbReference type="GO" id="GO:0050136">
    <property type="term" value="F:NADH dehydrogenase (quinone) (non-electrogenic) activity"/>
    <property type="evidence" value="ECO:0007669"/>
    <property type="project" value="UniProtKB-UniRule"/>
</dbReference>
<evidence type="ECO:0000313" key="12">
    <source>
        <dbReference type="Proteomes" id="UP000478417"/>
    </source>
</evidence>
<feature type="transmembrane region" description="Helical" evidence="10">
    <location>
        <begin position="30"/>
        <end position="53"/>
    </location>
</feature>
<dbReference type="InterPro" id="IPR001133">
    <property type="entry name" value="NADH_UbQ_OxRdtase_chain4L/K"/>
</dbReference>
<reference evidence="11 12" key="1">
    <citation type="submission" date="2020-02" db="EMBL/GenBank/DDBJ databases">
        <title>Albibacoteraceae fam. nov., the first described family within the subdivision 4 Verrucomicrobia.</title>
        <authorList>
            <person name="Xi F."/>
        </authorList>
    </citation>
    <scope>NUCLEOTIDE SEQUENCE [LARGE SCALE GENOMIC DNA]</scope>
    <source>
        <strain evidence="11 12">CK1056</strain>
    </source>
</reference>
<dbReference type="GO" id="GO:0030964">
    <property type="term" value="C:NADH dehydrogenase complex"/>
    <property type="evidence" value="ECO:0007669"/>
    <property type="project" value="TreeGrafter"/>
</dbReference>
<evidence type="ECO:0000256" key="6">
    <source>
        <dbReference type="ARBA" id="ARBA00022719"/>
    </source>
</evidence>
<gene>
    <name evidence="10 11" type="primary">nuoK</name>
    <name evidence="11" type="ORF">G0Q06_08170</name>
</gene>
<comment type="function">
    <text evidence="1 10">NDH-1 shuttles electrons from NADH, via FMN and iron-sulfur (Fe-S) centers, to quinones in the respiratory chain. The immediate electron acceptor for the enzyme in this species is believed to be ubiquinone. Couples the redox reaction to proton translocation (for every two electrons transferred, four hydrogen ions are translocated across the cytoplasmic membrane), and thus conserves the redox energy in a proton gradient.</text>
</comment>
<evidence type="ECO:0000256" key="5">
    <source>
        <dbReference type="ARBA" id="ARBA00022692"/>
    </source>
</evidence>
<evidence type="ECO:0000256" key="1">
    <source>
        <dbReference type="ARBA" id="ARBA00002378"/>
    </source>
</evidence>
<dbReference type="GO" id="GO:0048038">
    <property type="term" value="F:quinone binding"/>
    <property type="evidence" value="ECO:0007669"/>
    <property type="project" value="UniProtKB-KW"/>
</dbReference>
<keyword evidence="11" id="KW-0560">Oxidoreductase</keyword>
<feature type="transmembrane region" description="Helical" evidence="10">
    <location>
        <begin position="65"/>
        <end position="90"/>
    </location>
</feature>
<keyword evidence="10" id="KW-1003">Cell membrane</keyword>
<evidence type="ECO:0000256" key="2">
    <source>
        <dbReference type="ARBA" id="ARBA00004141"/>
    </source>
</evidence>
<keyword evidence="5 10" id="KW-0812">Transmembrane</keyword>
<dbReference type="AlphaFoldDB" id="A0A6B2M262"/>
<dbReference type="InterPro" id="IPR039428">
    <property type="entry name" value="NUOK/Mnh_C1-like"/>
</dbReference>
<accession>A0A6B2M262</accession>
<dbReference type="PANTHER" id="PTHR11434:SF16">
    <property type="entry name" value="NADH-UBIQUINONE OXIDOREDUCTASE CHAIN 4L"/>
    <property type="match status" value="1"/>
</dbReference>
<evidence type="ECO:0000313" key="11">
    <source>
        <dbReference type="EMBL" id="NDV62422.1"/>
    </source>
</evidence>
<evidence type="ECO:0000256" key="4">
    <source>
        <dbReference type="ARBA" id="ARBA00022448"/>
    </source>
</evidence>
<dbReference type="Proteomes" id="UP000478417">
    <property type="component" value="Unassembled WGS sequence"/>
</dbReference>
<dbReference type="Pfam" id="PF00420">
    <property type="entry name" value="Oxidored_q2"/>
    <property type="match status" value="1"/>
</dbReference>
<keyword evidence="9 10" id="KW-0472">Membrane</keyword>
<feature type="transmembrane region" description="Helical" evidence="10">
    <location>
        <begin position="6"/>
        <end position="25"/>
    </location>
</feature>
<dbReference type="PANTHER" id="PTHR11434">
    <property type="entry name" value="NADH-UBIQUINONE OXIDOREDUCTASE SUBUNIT ND4L"/>
    <property type="match status" value="1"/>
</dbReference>
<keyword evidence="4 10" id="KW-0813">Transport</keyword>
<dbReference type="FunFam" id="1.10.287.3510:FF:000001">
    <property type="entry name" value="NADH-quinone oxidoreductase subunit K"/>
    <property type="match status" value="1"/>
</dbReference>
<comment type="caution">
    <text evidence="11">The sequence shown here is derived from an EMBL/GenBank/DDBJ whole genome shotgun (WGS) entry which is preliminary data.</text>
</comment>
<dbReference type="GO" id="GO:0042773">
    <property type="term" value="P:ATP synthesis coupled electron transport"/>
    <property type="evidence" value="ECO:0007669"/>
    <property type="project" value="InterPro"/>
</dbReference>
<keyword evidence="6 10" id="KW-0874">Quinone</keyword>
<comment type="similarity">
    <text evidence="3 10">Belongs to the complex I subunit 4L family.</text>
</comment>
<comment type="catalytic activity">
    <reaction evidence="10">
        <text>a quinone + NADH + 5 H(+)(in) = a quinol + NAD(+) + 4 H(+)(out)</text>
        <dbReference type="Rhea" id="RHEA:57888"/>
        <dbReference type="ChEBI" id="CHEBI:15378"/>
        <dbReference type="ChEBI" id="CHEBI:24646"/>
        <dbReference type="ChEBI" id="CHEBI:57540"/>
        <dbReference type="ChEBI" id="CHEBI:57945"/>
        <dbReference type="ChEBI" id="CHEBI:132124"/>
    </reaction>
</comment>
<sequence length="106" mass="11826">MTVALEHYVFVSILLFAIGFFGVLLRKNTLVVFMCLELMLSASILALIAFSRYNATAANPLMEGNLFVLFIIAIAACEVSVGLAIIVTLWRRHQTVELNEINELKH</sequence>
<keyword evidence="8 10" id="KW-1133">Transmembrane helix</keyword>
<keyword evidence="10" id="KW-0520">NAD</keyword>
<organism evidence="11 12">
    <name type="scientific">Oceanipulchritudo coccoides</name>
    <dbReference type="NCBI Taxonomy" id="2706888"/>
    <lineage>
        <taxon>Bacteria</taxon>
        <taxon>Pseudomonadati</taxon>
        <taxon>Verrucomicrobiota</taxon>
        <taxon>Opitutia</taxon>
        <taxon>Puniceicoccales</taxon>
        <taxon>Oceanipulchritudinaceae</taxon>
        <taxon>Oceanipulchritudo</taxon>
    </lineage>
</organism>